<reference evidence="2" key="1">
    <citation type="journal article" date="2019" name="Int. J. Syst. Evol. Microbiol.">
        <title>The Global Catalogue of Microorganisms (GCM) 10K type strain sequencing project: providing services to taxonomists for standard genome sequencing and annotation.</title>
        <authorList>
            <consortium name="The Broad Institute Genomics Platform"/>
            <consortium name="The Broad Institute Genome Sequencing Center for Infectious Disease"/>
            <person name="Wu L."/>
            <person name="Ma J."/>
        </authorList>
    </citation>
    <scope>NUCLEOTIDE SEQUENCE [LARGE SCALE GENOMIC DNA]</scope>
    <source>
        <strain evidence="2">CCUG 43117</strain>
    </source>
</reference>
<organism evidence="1 2">
    <name type="scientific">Bosea massiliensis</name>
    <dbReference type="NCBI Taxonomy" id="151419"/>
    <lineage>
        <taxon>Bacteria</taxon>
        <taxon>Pseudomonadati</taxon>
        <taxon>Pseudomonadota</taxon>
        <taxon>Alphaproteobacteria</taxon>
        <taxon>Hyphomicrobiales</taxon>
        <taxon>Boseaceae</taxon>
        <taxon>Bosea</taxon>
    </lineage>
</organism>
<proteinExistence type="predicted"/>
<dbReference type="Proteomes" id="UP001596060">
    <property type="component" value="Unassembled WGS sequence"/>
</dbReference>
<comment type="caution">
    <text evidence="1">The sequence shown here is derived from an EMBL/GenBank/DDBJ whole genome shotgun (WGS) entry which is preliminary data.</text>
</comment>
<accession>A0ABW0P025</accession>
<evidence type="ECO:0000313" key="1">
    <source>
        <dbReference type="EMBL" id="MFC5505453.1"/>
    </source>
</evidence>
<dbReference type="EMBL" id="JBHSLU010000017">
    <property type="protein sequence ID" value="MFC5505453.1"/>
    <property type="molecule type" value="Genomic_DNA"/>
</dbReference>
<sequence length="244" mass="27221">MADAIEWDRVRLPNGKTKLVSVGNDGEWSIIPVISMGGNEYWCDWRLCFRPTSPASRENIFREHYYNGAPRLSREAAALRHAHLGYEIPLHGTFWSEEAAIIATNTLVFGDPTGSTADILAAAGFVADGLPCPDTYRGKPLLEQEYRKEMIGGAFKLNFGNWANLIFDIADRPKSEEPWEIGNVCRDAGSSNRFPIFWPQTIEDNFQVLALRAVLAVMDRYIASGELALDIRDCKRPSTVSLPG</sequence>
<protein>
    <submittedName>
        <fullName evidence="1">Uncharacterized protein</fullName>
    </submittedName>
</protein>
<evidence type="ECO:0000313" key="2">
    <source>
        <dbReference type="Proteomes" id="UP001596060"/>
    </source>
</evidence>
<gene>
    <name evidence="1" type="ORF">ACFPN9_09310</name>
</gene>
<dbReference type="RefSeq" id="WP_377816597.1">
    <property type="nucleotide sequence ID" value="NZ_JBHSLU010000017.1"/>
</dbReference>
<keyword evidence="2" id="KW-1185">Reference proteome</keyword>
<name>A0ABW0P025_9HYPH</name>